<evidence type="ECO:0000313" key="1">
    <source>
        <dbReference type="EMBL" id="WAS95268.1"/>
    </source>
</evidence>
<name>A0ABY7H7Y3_9BACT</name>
<gene>
    <name evidence="1" type="ORF">O0S08_03835</name>
</gene>
<organism evidence="1 2">
    <name type="scientific">Nannocystis punicea</name>
    <dbReference type="NCBI Taxonomy" id="2995304"/>
    <lineage>
        <taxon>Bacteria</taxon>
        <taxon>Pseudomonadati</taxon>
        <taxon>Myxococcota</taxon>
        <taxon>Polyangia</taxon>
        <taxon>Nannocystales</taxon>
        <taxon>Nannocystaceae</taxon>
        <taxon>Nannocystis</taxon>
    </lineage>
</organism>
<sequence>MAKQIAFAGRCSDGDSLAVPEGTVDNWVIIVSPEAMGRNEDGSEGDNALLRFECSAVVEGPYGWTVTARSKFRGMNEPPGGSGTWHPSSATYLIVRKQLD</sequence>
<reference evidence="1" key="1">
    <citation type="submission" date="2022-11" db="EMBL/GenBank/DDBJ databases">
        <title>Minimal conservation of predation-associated metabolite biosynthetic gene clusters underscores biosynthetic potential of Myxococcota including descriptions for ten novel species: Archangium lansinium sp. nov., Myxococcus landrumus sp. nov., Nannocystis bai.</title>
        <authorList>
            <person name="Ahearne A."/>
            <person name="Stevens C."/>
            <person name="Dowd S."/>
        </authorList>
    </citation>
    <scope>NUCLEOTIDE SEQUENCE</scope>
    <source>
        <strain evidence="1">Fl3</strain>
    </source>
</reference>
<proteinExistence type="predicted"/>
<accession>A0ABY7H7Y3</accession>
<dbReference type="EMBL" id="CP114040">
    <property type="protein sequence ID" value="WAS95268.1"/>
    <property type="molecule type" value="Genomic_DNA"/>
</dbReference>
<dbReference type="Proteomes" id="UP001164459">
    <property type="component" value="Chromosome"/>
</dbReference>
<keyword evidence="2" id="KW-1185">Reference proteome</keyword>
<protein>
    <submittedName>
        <fullName evidence="1">Uncharacterized protein</fullName>
    </submittedName>
</protein>
<dbReference type="RefSeq" id="WP_269037600.1">
    <property type="nucleotide sequence ID" value="NZ_CP114040.1"/>
</dbReference>
<evidence type="ECO:0000313" key="2">
    <source>
        <dbReference type="Proteomes" id="UP001164459"/>
    </source>
</evidence>